<gene>
    <name evidence="1" type="ORF">niasHT_008824</name>
</gene>
<organism evidence="1 2">
    <name type="scientific">Heterodera trifolii</name>
    <dbReference type="NCBI Taxonomy" id="157864"/>
    <lineage>
        <taxon>Eukaryota</taxon>
        <taxon>Metazoa</taxon>
        <taxon>Ecdysozoa</taxon>
        <taxon>Nematoda</taxon>
        <taxon>Chromadorea</taxon>
        <taxon>Rhabditida</taxon>
        <taxon>Tylenchina</taxon>
        <taxon>Tylenchomorpha</taxon>
        <taxon>Tylenchoidea</taxon>
        <taxon>Heteroderidae</taxon>
        <taxon>Heteroderinae</taxon>
        <taxon>Heterodera</taxon>
    </lineage>
</organism>
<dbReference type="EMBL" id="JBICBT010000259">
    <property type="protein sequence ID" value="KAL3118927.1"/>
    <property type="molecule type" value="Genomic_DNA"/>
</dbReference>
<accession>A0ABD2LUJ4</accession>
<reference evidence="1 2" key="1">
    <citation type="submission" date="2024-10" db="EMBL/GenBank/DDBJ databases">
        <authorList>
            <person name="Kim D."/>
        </authorList>
    </citation>
    <scope>NUCLEOTIDE SEQUENCE [LARGE SCALE GENOMIC DNA]</scope>
    <source>
        <strain evidence="1">BH-2024</strain>
    </source>
</reference>
<proteinExistence type="predicted"/>
<sequence>MNASDFPPWEQFRRYMRRQCQFVRPNFVNRRESLFADRKRSTLTDFFVDLFRLVSDNPSVFRPADEHVGFPAVGTILPINPETVPHVADRTTTFVEPFLQMGLSNMNQEMELLFKFRSCQRQRSRSCTRNTN</sequence>
<dbReference type="AlphaFoldDB" id="A0ABD2LUJ4"/>
<keyword evidence="2" id="KW-1185">Reference proteome</keyword>
<evidence type="ECO:0000313" key="1">
    <source>
        <dbReference type="EMBL" id="KAL3118927.1"/>
    </source>
</evidence>
<name>A0ABD2LUJ4_9BILA</name>
<dbReference type="Proteomes" id="UP001620626">
    <property type="component" value="Unassembled WGS sequence"/>
</dbReference>
<protein>
    <submittedName>
        <fullName evidence="1">Uncharacterized protein</fullName>
    </submittedName>
</protein>
<evidence type="ECO:0000313" key="2">
    <source>
        <dbReference type="Proteomes" id="UP001620626"/>
    </source>
</evidence>
<comment type="caution">
    <text evidence="1">The sequence shown here is derived from an EMBL/GenBank/DDBJ whole genome shotgun (WGS) entry which is preliminary data.</text>
</comment>